<feature type="region of interest" description="Disordered" evidence="2">
    <location>
        <begin position="108"/>
        <end position="162"/>
    </location>
</feature>
<protein>
    <recommendedName>
        <fullName evidence="3">DUF6697 domain-containing protein</fullName>
    </recommendedName>
</protein>
<organism evidence="4 5">
    <name type="scientific">Nothophoma quercina</name>
    <dbReference type="NCBI Taxonomy" id="749835"/>
    <lineage>
        <taxon>Eukaryota</taxon>
        <taxon>Fungi</taxon>
        <taxon>Dikarya</taxon>
        <taxon>Ascomycota</taxon>
        <taxon>Pezizomycotina</taxon>
        <taxon>Dothideomycetes</taxon>
        <taxon>Pleosporomycetidae</taxon>
        <taxon>Pleosporales</taxon>
        <taxon>Pleosporineae</taxon>
        <taxon>Didymellaceae</taxon>
        <taxon>Nothophoma</taxon>
    </lineage>
</organism>
<feature type="domain" description="DUF6697" evidence="3">
    <location>
        <begin position="255"/>
        <end position="499"/>
    </location>
</feature>
<dbReference type="Pfam" id="PF20411">
    <property type="entry name" value="DUF6697"/>
    <property type="match status" value="1"/>
</dbReference>
<proteinExistence type="predicted"/>
<reference evidence="4 5" key="1">
    <citation type="submission" date="2024-02" db="EMBL/GenBank/DDBJ databases">
        <title>De novo assembly and annotation of 12 fungi associated with fruit tree decline syndrome in Ontario, Canada.</title>
        <authorList>
            <person name="Sulman M."/>
            <person name="Ellouze W."/>
            <person name="Ilyukhin E."/>
        </authorList>
    </citation>
    <scope>NUCLEOTIDE SEQUENCE [LARGE SCALE GENOMIC DNA]</scope>
    <source>
        <strain evidence="4 5">M97-236</strain>
    </source>
</reference>
<feature type="coiled-coil region" evidence="1">
    <location>
        <begin position="43"/>
        <end position="103"/>
    </location>
</feature>
<evidence type="ECO:0000256" key="2">
    <source>
        <dbReference type="SAM" id="MobiDB-lite"/>
    </source>
</evidence>
<feature type="compositionally biased region" description="Polar residues" evidence="2">
    <location>
        <begin position="20"/>
        <end position="30"/>
    </location>
</feature>
<evidence type="ECO:0000313" key="5">
    <source>
        <dbReference type="Proteomes" id="UP001521222"/>
    </source>
</evidence>
<dbReference type="InterPro" id="IPR046520">
    <property type="entry name" value="DUF6697"/>
</dbReference>
<dbReference type="EMBL" id="JAKIXB020000008">
    <property type="protein sequence ID" value="KAL1606063.1"/>
    <property type="molecule type" value="Genomic_DNA"/>
</dbReference>
<comment type="caution">
    <text evidence="4">The sequence shown here is derived from an EMBL/GenBank/DDBJ whole genome shotgun (WGS) entry which is preliminary data.</text>
</comment>
<feature type="region of interest" description="Disordered" evidence="2">
    <location>
        <begin position="1"/>
        <end position="35"/>
    </location>
</feature>
<accession>A0ABR3RP58</accession>
<keyword evidence="1" id="KW-0175">Coiled coil</keyword>
<feature type="coiled-coil region" evidence="1">
    <location>
        <begin position="430"/>
        <end position="457"/>
    </location>
</feature>
<keyword evidence="5" id="KW-1185">Reference proteome</keyword>
<name>A0ABR3RP58_9PLEO</name>
<evidence type="ECO:0000259" key="3">
    <source>
        <dbReference type="Pfam" id="PF20411"/>
    </source>
</evidence>
<gene>
    <name evidence="4" type="ORF">SLS59_003188</name>
</gene>
<dbReference type="Proteomes" id="UP001521222">
    <property type="component" value="Unassembled WGS sequence"/>
</dbReference>
<sequence>MIQHNFNPGARNFNPDGGPVNSQGSSTPRQVSAPPSPYLEARVLNLEEEHADLRGEVDSLKDLYHELCNSFGKTTQKCEAIDLDKSRQSAIQFKQELEQLSREVRKSVNGGADEQKANGGITPKAGGRVPPHMRAASVASNGSGQKSLPPHLHAGKQASTVHDNSAPKLTIDTTKHQHEPLVTDGPIDTIFRQSTVPAAALSPPLSPTTTVQGDAIVSEFEALSLKEWKPYYLNTLSSLSVEVRSKIPPKQKTATFSFDFLQNTFGGIAWSAGLRYINSITAPMLKNRTYYMLDPTNEPYLPKAPGQHGAKLTAFFNKAPEEEFDNLPEDTNSYTDVPMFVQVAPGRYAYFGNYSQTRWSDKLDNDTMRARVPRHVKEHLAKELAATPREDWVTCELKKHFFPKPDYEGVILTPTNDDATVNTVDEELHRKQVVNDIKNYIEELAEWEREANMKTSMIKADFILNAFDAADADFPPALRLWWEYLECVDWKMDFYNMLIGLQARFDNPK</sequence>
<evidence type="ECO:0000313" key="4">
    <source>
        <dbReference type="EMBL" id="KAL1606063.1"/>
    </source>
</evidence>
<evidence type="ECO:0000256" key="1">
    <source>
        <dbReference type="SAM" id="Coils"/>
    </source>
</evidence>